<evidence type="ECO:0000313" key="1">
    <source>
        <dbReference type="EMBL" id="VAW58724.1"/>
    </source>
</evidence>
<organism evidence="1">
    <name type="scientific">hydrothermal vent metagenome</name>
    <dbReference type="NCBI Taxonomy" id="652676"/>
    <lineage>
        <taxon>unclassified sequences</taxon>
        <taxon>metagenomes</taxon>
        <taxon>ecological metagenomes</taxon>
    </lineage>
</organism>
<accession>A0A3B0XRC3</accession>
<evidence type="ECO:0008006" key="2">
    <source>
        <dbReference type="Google" id="ProtNLM"/>
    </source>
</evidence>
<dbReference type="InterPro" id="IPR021482">
    <property type="entry name" value="DUF3135"/>
</dbReference>
<dbReference type="AlphaFoldDB" id="A0A3B0XRC3"/>
<gene>
    <name evidence="1" type="ORF">MNBD_GAMMA08-2763</name>
</gene>
<dbReference type="EMBL" id="UOFH01000029">
    <property type="protein sequence ID" value="VAW58724.1"/>
    <property type="molecule type" value="Genomic_DNA"/>
</dbReference>
<name>A0A3B0XRC3_9ZZZZ</name>
<reference evidence="1" key="1">
    <citation type="submission" date="2018-06" db="EMBL/GenBank/DDBJ databases">
        <authorList>
            <person name="Zhirakovskaya E."/>
        </authorList>
    </citation>
    <scope>NUCLEOTIDE SEQUENCE</scope>
</reference>
<protein>
    <recommendedName>
        <fullName evidence="2">DUF3135 domain-containing protein</fullName>
    </recommendedName>
</protein>
<sequence>MSIDLPDFDYLKKLAEEDPQELDFLCHFYSRRLIDNAPKKYQKRLNGLLFQIEAARRTSKNPLHRCIIISKMMMESYEELQLALNDVKDCLSGKLNKEKLTHKKNQNNIIDFPVEDQA</sequence>
<proteinExistence type="predicted"/>
<dbReference type="Pfam" id="PF11333">
    <property type="entry name" value="DUF3135"/>
    <property type="match status" value="1"/>
</dbReference>